<sequence>MISQTPQRALSPPDTPTQPRHPSLLPSSRSSLRYMASVSSAGRTGSIISSGRMNYNDGPIVFNNSFNDFNTTNTTPSSSSPTAFANSAIPEEFEESIALQNKRISQILHNNPRMSQRSSYNRNSALSYATSTDDSHYDGDKRDSTSTTSSRARDSQPTQPQVATAVQVVQVTRAKPQIMRVNSVRQSVMSNGLSRSNSVRTILTPASESEINLPSPSSGTTDELNKKEKIVEEDEGEYDNVSIDQFPSTSDNPFNDTHASSSSAEDSTKKKH</sequence>
<reference evidence="2 3" key="1">
    <citation type="journal article" date="2018" name="G3 (Bethesda)">
        <title>Phylogenetic and Phylogenomic Definition of Rhizopus Species.</title>
        <authorList>
            <person name="Gryganskyi A.P."/>
            <person name="Golan J."/>
            <person name="Dolatabadi S."/>
            <person name="Mondo S."/>
            <person name="Robb S."/>
            <person name="Idnurm A."/>
            <person name="Muszewska A."/>
            <person name="Steczkiewicz K."/>
            <person name="Masonjones S."/>
            <person name="Liao H.L."/>
            <person name="Gajdeczka M.T."/>
            <person name="Anike F."/>
            <person name="Vuek A."/>
            <person name="Anishchenko I.M."/>
            <person name="Voigt K."/>
            <person name="de Hoog G.S."/>
            <person name="Smith M.E."/>
            <person name="Heitman J."/>
            <person name="Vilgalys R."/>
            <person name="Stajich J.E."/>
        </authorList>
    </citation>
    <scope>NUCLEOTIDE SEQUENCE [LARGE SCALE GENOMIC DNA]</scope>
    <source>
        <strain evidence="2 3">LSU 92-RS-03</strain>
    </source>
</reference>
<dbReference type="EMBL" id="PJQM01000745">
    <property type="protein sequence ID" value="RCI04229.1"/>
    <property type="molecule type" value="Genomic_DNA"/>
</dbReference>
<feature type="compositionally biased region" description="Polar residues" evidence="1">
    <location>
        <begin position="189"/>
        <end position="222"/>
    </location>
</feature>
<organism evidence="2 3">
    <name type="scientific">Rhizopus stolonifer</name>
    <name type="common">Rhizopus nigricans</name>
    <dbReference type="NCBI Taxonomy" id="4846"/>
    <lineage>
        <taxon>Eukaryota</taxon>
        <taxon>Fungi</taxon>
        <taxon>Fungi incertae sedis</taxon>
        <taxon>Mucoromycota</taxon>
        <taxon>Mucoromycotina</taxon>
        <taxon>Mucoromycetes</taxon>
        <taxon>Mucorales</taxon>
        <taxon>Mucorineae</taxon>
        <taxon>Rhizopodaceae</taxon>
        <taxon>Rhizopus</taxon>
    </lineage>
</organism>
<feature type="compositionally biased region" description="Low complexity" evidence="1">
    <location>
        <begin position="145"/>
        <end position="163"/>
    </location>
</feature>
<dbReference type="Proteomes" id="UP000253551">
    <property type="component" value="Unassembled WGS sequence"/>
</dbReference>
<accession>A0A367KPW4</accession>
<evidence type="ECO:0000313" key="3">
    <source>
        <dbReference type="Proteomes" id="UP000253551"/>
    </source>
</evidence>
<comment type="caution">
    <text evidence="2">The sequence shown here is derived from an EMBL/GenBank/DDBJ whole genome shotgun (WGS) entry which is preliminary data.</text>
</comment>
<feature type="compositionally biased region" description="Polar residues" evidence="1">
    <location>
        <begin position="242"/>
        <end position="265"/>
    </location>
</feature>
<feature type="region of interest" description="Disordered" evidence="1">
    <location>
        <begin position="128"/>
        <end position="163"/>
    </location>
</feature>
<keyword evidence="3" id="KW-1185">Reference proteome</keyword>
<dbReference type="STRING" id="4846.A0A367KPW4"/>
<feature type="compositionally biased region" description="Low complexity" evidence="1">
    <location>
        <begin position="20"/>
        <end position="30"/>
    </location>
</feature>
<evidence type="ECO:0000313" key="2">
    <source>
        <dbReference type="EMBL" id="RCI04229.1"/>
    </source>
</evidence>
<evidence type="ECO:0000256" key="1">
    <source>
        <dbReference type="SAM" id="MobiDB-lite"/>
    </source>
</evidence>
<dbReference type="AlphaFoldDB" id="A0A367KPW4"/>
<protein>
    <submittedName>
        <fullName evidence="2">Uncharacterized protein</fullName>
    </submittedName>
</protein>
<feature type="region of interest" description="Disordered" evidence="1">
    <location>
        <begin position="189"/>
        <end position="272"/>
    </location>
</feature>
<dbReference type="OrthoDB" id="2269650at2759"/>
<proteinExistence type="predicted"/>
<feature type="region of interest" description="Disordered" evidence="1">
    <location>
        <begin position="1"/>
        <end position="30"/>
    </location>
</feature>
<name>A0A367KPW4_RHIST</name>
<gene>
    <name evidence="2" type="ORF">CU098_003480</name>
</gene>
<feature type="compositionally biased region" description="Basic and acidic residues" evidence="1">
    <location>
        <begin position="133"/>
        <end position="144"/>
    </location>
</feature>